<evidence type="ECO:0000256" key="1">
    <source>
        <dbReference type="SAM" id="Phobius"/>
    </source>
</evidence>
<sequence length="55" mass="6020">MGVADVSMPEFLMPFSSVVEWTVFAGMAGLIAAMAGRNAARQRALQPVRVRRRRG</sequence>
<reference evidence="2" key="1">
    <citation type="submission" date="2019-11" db="EMBL/GenBank/DDBJ databases">
        <title>Description of new Acetobacter species.</title>
        <authorList>
            <person name="Cleenwerck I."/>
            <person name="Sombolestani A.S."/>
        </authorList>
    </citation>
    <scope>NUCLEOTIDE SEQUENCE</scope>
    <source>
        <strain evidence="2">LMG 1626</strain>
    </source>
</reference>
<protein>
    <submittedName>
        <fullName evidence="2">Uncharacterized protein</fullName>
    </submittedName>
</protein>
<feature type="transmembrane region" description="Helical" evidence="1">
    <location>
        <begin position="12"/>
        <end position="35"/>
    </location>
</feature>
<keyword evidence="3" id="KW-1185">Reference proteome</keyword>
<dbReference type="Proteomes" id="UP000597459">
    <property type="component" value="Unassembled WGS sequence"/>
</dbReference>
<dbReference type="RefSeq" id="WP_166312916.1">
    <property type="nucleotide sequence ID" value="NZ_WOTH01000003.1"/>
</dbReference>
<gene>
    <name evidence="2" type="ORF">GOB87_02180</name>
</gene>
<evidence type="ECO:0000313" key="3">
    <source>
        <dbReference type="Proteomes" id="UP000597459"/>
    </source>
</evidence>
<comment type="caution">
    <text evidence="2">The sequence shown here is derived from an EMBL/GenBank/DDBJ whole genome shotgun (WGS) entry which is preliminary data.</text>
</comment>
<accession>A0A967B4N3</accession>
<keyword evidence="1" id="KW-0812">Transmembrane</keyword>
<dbReference type="EMBL" id="WOTH01000003">
    <property type="protein sequence ID" value="NHO52770.1"/>
    <property type="molecule type" value="Genomic_DNA"/>
</dbReference>
<dbReference type="AlphaFoldDB" id="A0A967B4N3"/>
<keyword evidence="1" id="KW-1133">Transmembrane helix</keyword>
<name>A0A967B4N3_9PROT</name>
<keyword evidence="1" id="KW-0472">Membrane</keyword>
<evidence type="ECO:0000313" key="2">
    <source>
        <dbReference type="EMBL" id="NHO52770.1"/>
    </source>
</evidence>
<proteinExistence type="predicted"/>
<organism evidence="2 3">
    <name type="scientific">Acetobacter estunensis</name>
    <dbReference type="NCBI Taxonomy" id="104097"/>
    <lineage>
        <taxon>Bacteria</taxon>
        <taxon>Pseudomonadati</taxon>
        <taxon>Pseudomonadota</taxon>
        <taxon>Alphaproteobacteria</taxon>
        <taxon>Acetobacterales</taxon>
        <taxon>Acetobacteraceae</taxon>
        <taxon>Acetobacter</taxon>
    </lineage>
</organism>